<evidence type="ECO:0000313" key="2">
    <source>
        <dbReference type="EMBL" id="KAL2068800.1"/>
    </source>
</evidence>
<organism evidence="2 3">
    <name type="scientific">Oculimacula yallundae</name>
    <dbReference type="NCBI Taxonomy" id="86028"/>
    <lineage>
        <taxon>Eukaryota</taxon>
        <taxon>Fungi</taxon>
        <taxon>Dikarya</taxon>
        <taxon>Ascomycota</taxon>
        <taxon>Pezizomycotina</taxon>
        <taxon>Leotiomycetes</taxon>
        <taxon>Helotiales</taxon>
        <taxon>Ploettnerulaceae</taxon>
        <taxon>Oculimacula</taxon>
    </lineage>
</organism>
<evidence type="ECO:0000256" key="1">
    <source>
        <dbReference type="SAM" id="MobiDB-lite"/>
    </source>
</evidence>
<keyword evidence="3" id="KW-1185">Reference proteome</keyword>
<sequence>MFDHALKESKHQTRLAMSKGLVEGGIDASKWVHSQPSTDPLSGSVDPNDTSQADHLNDVRVAYSTFPFFYGYDDSYFAFRDVEGLVTFSCFAKPTAGILRNGEPVLVLTIAAEKYE</sequence>
<accession>A0ABR4CGC1</accession>
<name>A0ABR4CGC1_9HELO</name>
<proteinExistence type="predicted"/>
<gene>
    <name evidence="2" type="ORF">VTL71DRAFT_15138</name>
</gene>
<evidence type="ECO:0000313" key="3">
    <source>
        <dbReference type="Proteomes" id="UP001595075"/>
    </source>
</evidence>
<feature type="compositionally biased region" description="Polar residues" evidence="1">
    <location>
        <begin position="32"/>
        <end position="52"/>
    </location>
</feature>
<dbReference type="EMBL" id="JAZHXI010000008">
    <property type="protein sequence ID" value="KAL2068800.1"/>
    <property type="molecule type" value="Genomic_DNA"/>
</dbReference>
<feature type="region of interest" description="Disordered" evidence="1">
    <location>
        <begin position="31"/>
        <end position="52"/>
    </location>
</feature>
<comment type="caution">
    <text evidence="2">The sequence shown here is derived from an EMBL/GenBank/DDBJ whole genome shotgun (WGS) entry which is preliminary data.</text>
</comment>
<dbReference type="Proteomes" id="UP001595075">
    <property type="component" value="Unassembled WGS sequence"/>
</dbReference>
<protein>
    <submittedName>
        <fullName evidence="2">Uncharacterized protein</fullName>
    </submittedName>
</protein>
<reference evidence="2 3" key="1">
    <citation type="journal article" date="2024" name="Commun. Biol.">
        <title>Comparative genomic analysis of thermophilic fungi reveals convergent evolutionary adaptations and gene losses.</title>
        <authorList>
            <person name="Steindorff A.S."/>
            <person name="Aguilar-Pontes M.V."/>
            <person name="Robinson A.J."/>
            <person name="Andreopoulos B."/>
            <person name="LaButti K."/>
            <person name="Kuo A."/>
            <person name="Mondo S."/>
            <person name="Riley R."/>
            <person name="Otillar R."/>
            <person name="Haridas S."/>
            <person name="Lipzen A."/>
            <person name="Grimwood J."/>
            <person name="Schmutz J."/>
            <person name="Clum A."/>
            <person name="Reid I.D."/>
            <person name="Moisan M.C."/>
            <person name="Butler G."/>
            <person name="Nguyen T.T.M."/>
            <person name="Dewar K."/>
            <person name="Conant G."/>
            <person name="Drula E."/>
            <person name="Henrissat B."/>
            <person name="Hansel C."/>
            <person name="Singer S."/>
            <person name="Hutchinson M.I."/>
            <person name="de Vries R.P."/>
            <person name="Natvig D.O."/>
            <person name="Powell A.J."/>
            <person name="Tsang A."/>
            <person name="Grigoriev I.V."/>
        </authorList>
    </citation>
    <scope>NUCLEOTIDE SEQUENCE [LARGE SCALE GENOMIC DNA]</scope>
    <source>
        <strain evidence="2 3">CBS 494.80</strain>
    </source>
</reference>